<feature type="domain" description="Calmodulin-binding" evidence="2">
    <location>
        <begin position="228"/>
        <end position="339"/>
    </location>
</feature>
<accession>A0A5N6Q6Z9</accession>
<dbReference type="PANTHER" id="PTHR33349:SF1">
    <property type="entry name" value="EMB|CAB62594.1"/>
    <property type="match status" value="1"/>
</dbReference>
<evidence type="ECO:0000313" key="4">
    <source>
        <dbReference type="Proteomes" id="UP000326396"/>
    </source>
</evidence>
<dbReference type="Pfam" id="PF07839">
    <property type="entry name" value="CaM_binding"/>
    <property type="match status" value="1"/>
</dbReference>
<dbReference type="Proteomes" id="UP000326396">
    <property type="component" value="Linkage Group LG1"/>
</dbReference>
<dbReference type="OrthoDB" id="766386at2759"/>
<dbReference type="EMBL" id="SZYD01000001">
    <property type="protein sequence ID" value="KAD7479480.1"/>
    <property type="molecule type" value="Genomic_DNA"/>
</dbReference>
<evidence type="ECO:0000256" key="1">
    <source>
        <dbReference type="SAM" id="MobiDB-lite"/>
    </source>
</evidence>
<feature type="region of interest" description="Disordered" evidence="1">
    <location>
        <begin position="1"/>
        <end position="29"/>
    </location>
</feature>
<organism evidence="3 4">
    <name type="scientific">Mikania micrantha</name>
    <name type="common">bitter vine</name>
    <dbReference type="NCBI Taxonomy" id="192012"/>
    <lineage>
        <taxon>Eukaryota</taxon>
        <taxon>Viridiplantae</taxon>
        <taxon>Streptophyta</taxon>
        <taxon>Embryophyta</taxon>
        <taxon>Tracheophyta</taxon>
        <taxon>Spermatophyta</taxon>
        <taxon>Magnoliopsida</taxon>
        <taxon>eudicotyledons</taxon>
        <taxon>Gunneridae</taxon>
        <taxon>Pentapetalae</taxon>
        <taxon>asterids</taxon>
        <taxon>campanulids</taxon>
        <taxon>Asterales</taxon>
        <taxon>Asteraceae</taxon>
        <taxon>Asteroideae</taxon>
        <taxon>Heliantheae alliance</taxon>
        <taxon>Eupatorieae</taxon>
        <taxon>Mikania</taxon>
    </lineage>
</organism>
<sequence length="348" mass="39946">MRHVKSRYLRPSTGSCHDRCKNGMKDESELKKPTRRFRVRKILVKKNKVKRSIESVERNKFTKTKTKPSTGAKIKQESSSSSKRIGVSVHGSLINRKSAQNEFKLTKNNVKAKPVSSSILNGQKDKKEVKNVKKTGTVNKQVSIEECENAYIASEDEYEIIICKDKENGGSKVKFMRGRVVEVELEDDGPRRLRFRRGKILMDNEDGPIRLKFRRGKILGINEEDGPRRHKFRFRKGKILEDNEDDVPTCLKFRRGKILEDEEEQSIAKINLKEKIVEEATDDSKNKSETVTLKHQEMQEKKEAQELLNRLIEETASKLEVDRKTKVEALVGAFESVISLQDDASSSQ</sequence>
<dbReference type="PANTHER" id="PTHR33349">
    <property type="entry name" value="EMB|CAB62594.1"/>
    <property type="match status" value="1"/>
</dbReference>
<evidence type="ECO:0000313" key="3">
    <source>
        <dbReference type="EMBL" id="KAD7479480.1"/>
    </source>
</evidence>
<dbReference type="GO" id="GO:0005516">
    <property type="term" value="F:calmodulin binding"/>
    <property type="evidence" value="ECO:0007669"/>
    <property type="project" value="InterPro"/>
</dbReference>
<dbReference type="InterPro" id="IPR012417">
    <property type="entry name" value="CaM-bd_dom_pln"/>
</dbReference>
<keyword evidence="4" id="KW-1185">Reference proteome</keyword>
<gene>
    <name evidence="3" type="ORF">E3N88_02616</name>
</gene>
<proteinExistence type="predicted"/>
<dbReference type="AlphaFoldDB" id="A0A5N6Q6Z9"/>
<feature type="region of interest" description="Disordered" evidence="1">
    <location>
        <begin position="63"/>
        <end position="85"/>
    </location>
</feature>
<dbReference type="SMART" id="SM01054">
    <property type="entry name" value="CaM_binding"/>
    <property type="match status" value="1"/>
</dbReference>
<comment type="caution">
    <text evidence="3">The sequence shown here is derived from an EMBL/GenBank/DDBJ whole genome shotgun (WGS) entry which is preliminary data.</text>
</comment>
<protein>
    <recommendedName>
        <fullName evidence="2">Calmodulin-binding domain-containing protein</fullName>
    </recommendedName>
</protein>
<name>A0A5N6Q6Z9_9ASTR</name>
<reference evidence="3 4" key="1">
    <citation type="submission" date="2019-05" db="EMBL/GenBank/DDBJ databases">
        <title>Mikania micrantha, genome provides insights into the molecular mechanism of rapid growth.</title>
        <authorList>
            <person name="Liu B."/>
        </authorList>
    </citation>
    <scope>NUCLEOTIDE SEQUENCE [LARGE SCALE GENOMIC DNA]</scope>
    <source>
        <strain evidence="3">NLD-2019</strain>
        <tissue evidence="3">Leaf</tissue>
    </source>
</reference>
<evidence type="ECO:0000259" key="2">
    <source>
        <dbReference type="SMART" id="SM01054"/>
    </source>
</evidence>
<feature type="compositionally biased region" description="Basic and acidic residues" evidence="1">
    <location>
        <begin position="16"/>
        <end position="29"/>
    </location>
</feature>